<sequence length="387" mass="41536">MSAQRWRLWRALLAVALAGAGGLVSAQPAAATVPVHRQAPGDETLTWSVRPTPAKDNPERPNFTYDLVPGQRIEDSIRVRNFGDKPLTLTVYASDALTTSSGVLDLLPAGREPTDVGKWIVLDTSAIEVPPKKFVDVPFTMVVPAGTESGDHTGGIVTSYRSPGIDDQGRAVVVDRRLGTRVYTRVGGALQPKLEISNVEISYTGTGNPLTPGDVRVTYTVTNTGNVRLGAEQLLVVPGRLGFPGREAVLEQMPELLPSNSLTFSADISDVWPTFRSAVKVELRPVPTRDGDVFDPSAPQATASAATWSIPWAQLLVLLVVTTAALWVAWRVRRRRHRKTAVQEQAVQVAAIVKETVQAVLAAREPQPAADRAGGQLDGTPDGGRDT</sequence>
<proteinExistence type="predicted"/>
<reference evidence="4 5" key="2">
    <citation type="submission" date="2020-03" db="EMBL/GenBank/DDBJ databases">
        <authorList>
            <person name="Ichikawa N."/>
            <person name="Kimura A."/>
            <person name="Kitahashi Y."/>
            <person name="Uohara A."/>
        </authorList>
    </citation>
    <scope>NUCLEOTIDE SEQUENCE [LARGE SCALE GENOMIC DNA]</scope>
    <source>
        <strain evidence="4 5">NBRC 105367</strain>
    </source>
</reference>
<keyword evidence="2" id="KW-1133">Transmembrane helix</keyword>
<evidence type="ECO:0000256" key="3">
    <source>
        <dbReference type="SAM" id="SignalP"/>
    </source>
</evidence>
<evidence type="ECO:0000256" key="2">
    <source>
        <dbReference type="SAM" id="Phobius"/>
    </source>
</evidence>
<keyword evidence="2" id="KW-0472">Membrane</keyword>
<keyword evidence="5" id="KW-1185">Reference proteome</keyword>
<keyword evidence="2" id="KW-0812">Transmembrane</keyword>
<evidence type="ECO:0008006" key="6">
    <source>
        <dbReference type="Google" id="ProtNLM"/>
    </source>
</evidence>
<gene>
    <name evidence="4" type="ORF">Psuf_004920</name>
</gene>
<feature type="signal peptide" evidence="3">
    <location>
        <begin position="1"/>
        <end position="26"/>
    </location>
</feature>
<dbReference type="RefSeq" id="WP_173153327.1">
    <property type="nucleotide sequence ID" value="NZ_AP022871.1"/>
</dbReference>
<feature type="transmembrane region" description="Helical" evidence="2">
    <location>
        <begin position="312"/>
        <end position="330"/>
    </location>
</feature>
<evidence type="ECO:0000313" key="4">
    <source>
        <dbReference type="EMBL" id="BCB83179.1"/>
    </source>
</evidence>
<evidence type="ECO:0000313" key="5">
    <source>
        <dbReference type="Proteomes" id="UP000503011"/>
    </source>
</evidence>
<dbReference type="KEGG" id="psuu:Psuf_004920"/>
<dbReference type="EMBL" id="AP022871">
    <property type="protein sequence ID" value="BCB83179.1"/>
    <property type="molecule type" value="Genomic_DNA"/>
</dbReference>
<name>A0A6F8YAW9_9ACTN</name>
<feature type="chain" id="PRO_5038349083" description="DUF916 domain-containing protein" evidence="3">
    <location>
        <begin position="27"/>
        <end position="387"/>
    </location>
</feature>
<organism evidence="4 5">
    <name type="scientific">Phytohabitans suffuscus</name>
    <dbReference type="NCBI Taxonomy" id="624315"/>
    <lineage>
        <taxon>Bacteria</taxon>
        <taxon>Bacillati</taxon>
        <taxon>Actinomycetota</taxon>
        <taxon>Actinomycetes</taxon>
        <taxon>Micromonosporales</taxon>
        <taxon>Micromonosporaceae</taxon>
    </lineage>
</organism>
<dbReference type="AlphaFoldDB" id="A0A6F8YAW9"/>
<accession>A0A6F8YAW9</accession>
<reference evidence="4 5" key="1">
    <citation type="submission" date="2020-03" db="EMBL/GenBank/DDBJ databases">
        <title>Whole genome shotgun sequence of Phytohabitans suffuscus NBRC 105367.</title>
        <authorList>
            <person name="Komaki H."/>
            <person name="Tamura T."/>
        </authorList>
    </citation>
    <scope>NUCLEOTIDE SEQUENCE [LARGE SCALE GENOMIC DNA]</scope>
    <source>
        <strain evidence="4 5">NBRC 105367</strain>
    </source>
</reference>
<keyword evidence="3" id="KW-0732">Signal</keyword>
<protein>
    <recommendedName>
        <fullName evidence="6">DUF916 domain-containing protein</fullName>
    </recommendedName>
</protein>
<evidence type="ECO:0000256" key="1">
    <source>
        <dbReference type="SAM" id="MobiDB-lite"/>
    </source>
</evidence>
<dbReference type="Proteomes" id="UP000503011">
    <property type="component" value="Chromosome"/>
</dbReference>
<feature type="region of interest" description="Disordered" evidence="1">
    <location>
        <begin position="364"/>
        <end position="387"/>
    </location>
</feature>